<sequence length="381" mass="43168">MPGVIIRKNAIQIDLRAQGYGKEPLALSPTPVNVRYAERLRAEILGKIERGTFVVAEYFPTSPRAEKAPEQEPESLAGPTLGDVFEEWLKVKRPEVQHSTSHHYQQTLDSYHFDTVRKTPAAEFTFRELKLLMAVLPDNPKTFNNVASVFSMALEYGHNAKFIAEPLHLQVTMRKHQKPGPDPFTLDEVEHLLSKFRSDRARDYYEFAFFTGLRPSEMLALKWPNVDLRSGSVLVDAALTRGKVKGTKTSAARELELTSRALRVLERQRKVTQLAGGVVFVGETGEAFKSTDEPLRTWWKPAMKVSGIRHRDARQTRHTFATVCLMAGIKPAWAARQMGHSVEMFYRVYSRWIDHADKGAERRKLDGYISAEAGDMKTDLG</sequence>
<evidence type="ECO:0000256" key="3">
    <source>
        <dbReference type="ARBA" id="ARBA00023125"/>
    </source>
</evidence>
<feature type="domain" description="Tyr recombinase" evidence="5">
    <location>
        <begin position="179"/>
        <end position="363"/>
    </location>
</feature>
<gene>
    <name evidence="6" type="ORF">I6G47_16535</name>
</gene>
<dbReference type="Pfam" id="PF00589">
    <property type="entry name" value="Phage_integrase"/>
    <property type="match status" value="1"/>
</dbReference>
<keyword evidence="7" id="KW-1185">Reference proteome</keyword>
<dbReference type="RefSeq" id="WP_016447901.1">
    <property type="nucleotide sequence ID" value="NZ_CP065748.1"/>
</dbReference>
<evidence type="ECO:0000259" key="5">
    <source>
        <dbReference type="PROSITE" id="PS51898"/>
    </source>
</evidence>
<evidence type="ECO:0000256" key="2">
    <source>
        <dbReference type="ARBA" id="ARBA00022908"/>
    </source>
</evidence>
<dbReference type="Gene3D" id="1.10.443.10">
    <property type="entry name" value="Intergrase catalytic core"/>
    <property type="match status" value="1"/>
</dbReference>
<keyword evidence="3" id="KW-0238">DNA-binding</keyword>
<dbReference type="Proteomes" id="UP000595064">
    <property type="component" value="Chromosome"/>
</dbReference>
<dbReference type="PROSITE" id="PS51898">
    <property type="entry name" value="TYR_RECOMBINASE"/>
    <property type="match status" value="1"/>
</dbReference>
<evidence type="ECO:0000256" key="4">
    <source>
        <dbReference type="ARBA" id="ARBA00023172"/>
    </source>
</evidence>
<dbReference type="InterPro" id="IPR022000">
    <property type="entry name" value="Min27-like_integrase_DNA_bind"/>
</dbReference>
<dbReference type="GO" id="GO:0006310">
    <property type="term" value="P:DNA recombination"/>
    <property type="evidence" value="ECO:0007669"/>
    <property type="project" value="UniProtKB-KW"/>
</dbReference>
<keyword evidence="4" id="KW-0233">DNA recombination</keyword>
<dbReference type="InterPro" id="IPR011010">
    <property type="entry name" value="DNA_brk_join_enz"/>
</dbReference>
<evidence type="ECO:0000313" key="7">
    <source>
        <dbReference type="Proteomes" id="UP000595064"/>
    </source>
</evidence>
<protein>
    <submittedName>
        <fullName evidence="6">Tyrosine-type recombinase/integrase</fullName>
    </submittedName>
</protein>
<dbReference type="InterPro" id="IPR010998">
    <property type="entry name" value="Integrase_recombinase_N"/>
</dbReference>
<accession>A0A7T2YMV5</accession>
<dbReference type="EMBL" id="CP065748">
    <property type="protein sequence ID" value="QPS78639.1"/>
    <property type="molecule type" value="Genomic_DNA"/>
</dbReference>
<dbReference type="InterPro" id="IPR013762">
    <property type="entry name" value="Integrase-like_cat_sf"/>
</dbReference>
<dbReference type="Gene3D" id="1.10.150.130">
    <property type="match status" value="1"/>
</dbReference>
<dbReference type="Pfam" id="PF12167">
    <property type="entry name" value="Arm-DNA-bind_2"/>
    <property type="match status" value="1"/>
</dbReference>
<reference evidence="6 7" key="1">
    <citation type="submission" date="2020-12" db="EMBL/GenBank/DDBJ databases">
        <title>FDA dAtabase for Regulatory Grade micrObial Sequences (FDA-ARGOS): Supporting development and validation of Infectious Disease Dx tests.</title>
        <authorList>
            <person name="Sproer C."/>
            <person name="Gronow S."/>
            <person name="Severitt S."/>
            <person name="Schroder I."/>
            <person name="Tallon L."/>
            <person name="Sadzewicz L."/>
            <person name="Zhao X."/>
            <person name="Boylan J."/>
            <person name="Ott S."/>
            <person name="Bowen H."/>
            <person name="Vavikolanu K."/>
            <person name="Mehta A."/>
            <person name="Aluvathingal J."/>
            <person name="Nadendla S."/>
            <person name="Lowell S."/>
            <person name="Myers T."/>
            <person name="Yan Y."/>
            <person name="Sichtig H."/>
        </authorList>
    </citation>
    <scope>NUCLEOTIDE SEQUENCE [LARGE SCALE GENOMIC DNA]</scope>
    <source>
        <strain evidence="6 7">FDAARGOS_890</strain>
    </source>
</reference>
<evidence type="ECO:0000313" key="6">
    <source>
        <dbReference type="EMBL" id="QPS78639.1"/>
    </source>
</evidence>
<dbReference type="AlphaFoldDB" id="A0A7T2YMV5"/>
<comment type="similarity">
    <text evidence="1">Belongs to the 'phage' integrase family.</text>
</comment>
<dbReference type="PANTHER" id="PTHR30629:SF2">
    <property type="entry name" value="PROPHAGE INTEGRASE INTS-RELATED"/>
    <property type="match status" value="1"/>
</dbReference>
<dbReference type="GO" id="GO:0003677">
    <property type="term" value="F:DNA binding"/>
    <property type="evidence" value="ECO:0007669"/>
    <property type="project" value="UniProtKB-KW"/>
</dbReference>
<dbReference type="SUPFAM" id="SSF56349">
    <property type="entry name" value="DNA breaking-rejoining enzymes"/>
    <property type="match status" value="1"/>
</dbReference>
<keyword evidence="2" id="KW-0229">DNA integration</keyword>
<dbReference type="KEGG" id="dla:I6G47_16535"/>
<name>A0A7T2YMV5_9BURK</name>
<dbReference type="GO" id="GO:0015074">
    <property type="term" value="P:DNA integration"/>
    <property type="evidence" value="ECO:0007669"/>
    <property type="project" value="UniProtKB-KW"/>
</dbReference>
<evidence type="ECO:0000256" key="1">
    <source>
        <dbReference type="ARBA" id="ARBA00008857"/>
    </source>
</evidence>
<dbReference type="InterPro" id="IPR050808">
    <property type="entry name" value="Phage_Integrase"/>
</dbReference>
<dbReference type="PANTHER" id="PTHR30629">
    <property type="entry name" value="PROPHAGE INTEGRASE"/>
    <property type="match status" value="1"/>
</dbReference>
<proteinExistence type="inferred from homology"/>
<dbReference type="InterPro" id="IPR002104">
    <property type="entry name" value="Integrase_catalytic"/>
</dbReference>
<dbReference type="CDD" id="cd01189">
    <property type="entry name" value="INT_ICEBs1_C_like"/>
    <property type="match status" value="1"/>
</dbReference>
<organism evidence="6 7">
    <name type="scientific">Delftia lacustris</name>
    <dbReference type="NCBI Taxonomy" id="558537"/>
    <lineage>
        <taxon>Bacteria</taxon>
        <taxon>Pseudomonadati</taxon>
        <taxon>Pseudomonadota</taxon>
        <taxon>Betaproteobacteria</taxon>
        <taxon>Burkholderiales</taxon>
        <taxon>Comamonadaceae</taxon>
        <taxon>Delftia</taxon>
    </lineage>
</organism>